<organism evidence="2 3">
    <name type="scientific">Hoeflea olei</name>
    <dbReference type="NCBI Taxonomy" id="1480615"/>
    <lineage>
        <taxon>Bacteria</taxon>
        <taxon>Pseudomonadati</taxon>
        <taxon>Pseudomonadota</taxon>
        <taxon>Alphaproteobacteria</taxon>
        <taxon>Hyphomicrobiales</taxon>
        <taxon>Rhizobiaceae</taxon>
        <taxon>Hoeflea</taxon>
    </lineage>
</organism>
<comment type="caution">
    <text evidence="2">The sequence shown here is derived from an EMBL/GenBank/DDBJ whole genome shotgun (WGS) entry which is preliminary data.</text>
</comment>
<accession>A0A1C1YXI0</accession>
<gene>
    <name evidence="2" type="ORF">AWJ14_01295</name>
</gene>
<keyword evidence="3" id="KW-1185">Reference proteome</keyword>
<feature type="region of interest" description="Disordered" evidence="1">
    <location>
        <begin position="49"/>
        <end position="70"/>
    </location>
</feature>
<sequence length="70" mass="7980">MAKNIFAKGQQVSLQSRVGLSPRTPSEFTVLMRLPDNLGRPQYRIRNEEHGHERVEQGSNLELIESAKHP</sequence>
<dbReference type="AlphaFoldDB" id="A0A1C1YXI0"/>
<evidence type="ECO:0000313" key="2">
    <source>
        <dbReference type="EMBL" id="OCW58221.1"/>
    </source>
</evidence>
<dbReference type="Proteomes" id="UP000094795">
    <property type="component" value="Unassembled WGS sequence"/>
</dbReference>
<reference evidence="2 3" key="1">
    <citation type="submission" date="2015-12" db="EMBL/GenBank/DDBJ databases">
        <authorList>
            <person name="Shamseldin A."/>
            <person name="Moawad H."/>
            <person name="Abd El-Rahim W.M."/>
            <person name="Sadowsky M.J."/>
        </authorList>
    </citation>
    <scope>NUCLEOTIDE SEQUENCE [LARGE SCALE GENOMIC DNA]</scope>
    <source>
        <strain evidence="2 3">JC234</strain>
    </source>
</reference>
<evidence type="ECO:0000256" key="1">
    <source>
        <dbReference type="SAM" id="MobiDB-lite"/>
    </source>
</evidence>
<name>A0A1C1YXI0_9HYPH</name>
<proteinExistence type="predicted"/>
<dbReference type="OrthoDB" id="8020021at2"/>
<protein>
    <submittedName>
        <fullName evidence="2">Uncharacterized protein</fullName>
    </submittedName>
</protein>
<dbReference type="RefSeq" id="WP_066177148.1">
    <property type="nucleotide sequence ID" value="NZ_LQZT01000009.1"/>
</dbReference>
<dbReference type="EMBL" id="LQZT01000009">
    <property type="protein sequence ID" value="OCW58221.1"/>
    <property type="molecule type" value="Genomic_DNA"/>
</dbReference>
<evidence type="ECO:0000313" key="3">
    <source>
        <dbReference type="Proteomes" id="UP000094795"/>
    </source>
</evidence>